<evidence type="ECO:0000313" key="1">
    <source>
        <dbReference type="EMBL" id="CAB4001388.1"/>
    </source>
</evidence>
<dbReference type="InterPro" id="IPR033469">
    <property type="entry name" value="CYTH-like_dom_sf"/>
</dbReference>
<dbReference type="GO" id="GO:0016462">
    <property type="term" value="F:pyrophosphatase activity"/>
    <property type="evidence" value="ECO:0007669"/>
    <property type="project" value="UniProtKB-ARBA"/>
</dbReference>
<dbReference type="Proteomes" id="UP001152795">
    <property type="component" value="Unassembled WGS sequence"/>
</dbReference>
<dbReference type="InterPro" id="IPR023577">
    <property type="entry name" value="CYTH_domain"/>
</dbReference>
<evidence type="ECO:0000313" key="2">
    <source>
        <dbReference type="Proteomes" id="UP001152795"/>
    </source>
</evidence>
<dbReference type="Gene3D" id="2.40.320.10">
    <property type="entry name" value="Hypothetical Protein Pfu-838710-001"/>
    <property type="match status" value="1"/>
</dbReference>
<dbReference type="PANTHER" id="PTHR21028">
    <property type="entry name" value="SI:CH211-156B7.4"/>
    <property type="match status" value="1"/>
</dbReference>
<dbReference type="SMART" id="SM01118">
    <property type="entry name" value="CYTH"/>
    <property type="match status" value="1"/>
</dbReference>
<dbReference type="PANTHER" id="PTHR21028:SF2">
    <property type="entry name" value="CYTH DOMAIN-CONTAINING PROTEIN"/>
    <property type="match status" value="1"/>
</dbReference>
<dbReference type="OrthoDB" id="6159137at2759"/>
<keyword evidence="2" id="KW-1185">Reference proteome</keyword>
<comment type="caution">
    <text evidence="1">The sequence shown here is derived from an EMBL/GenBank/DDBJ whole genome shotgun (WGS) entry which is preliminary data.</text>
</comment>
<organism evidence="1 2">
    <name type="scientific">Paramuricea clavata</name>
    <name type="common">Red gorgonian</name>
    <name type="synonym">Violescent sea-whip</name>
    <dbReference type="NCBI Taxonomy" id="317549"/>
    <lineage>
        <taxon>Eukaryota</taxon>
        <taxon>Metazoa</taxon>
        <taxon>Cnidaria</taxon>
        <taxon>Anthozoa</taxon>
        <taxon>Octocorallia</taxon>
        <taxon>Malacalcyonacea</taxon>
        <taxon>Plexauridae</taxon>
        <taxon>Paramuricea</taxon>
    </lineage>
</organism>
<accession>A0A7D9E5Z5</accession>
<dbReference type="SUPFAM" id="SSF55154">
    <property type="entry name" value="CYTH-like phosphatases"/>
    <property type="match status" value="1"/>
</dbReference>
<protein>
    <submittedName>
        <fullName evidence="1">Uncharacterized protein</fullName>
    </submittedName>
</protein>
<reference evidence="1" key="1">
    <citation type="submission" date="2020-04" db="EMBL/GenBank/DDBJ databases">
        <authorList>
            <person name="Alioto T."/>
            <person name="Alioto T."/>
            <person name="Gomez Garrido J."/>
        </authorList>
    </citation>
    <scope>NUCLEOTIDE SEQUENCE</scope>
    <source>
        <strain evidence="1">A484AB</strain>
    </source>
</reference>
<dbReference type="Pfam" id="PF01928">
    <property type="entry name" value="CYTH"/>
    <property type="match status" value="1"/>
</dbReference>
<dbReference type="CDD" id="cd07890">
    <property type="entry name" value="CYTH-like_AC_IV-like"/>
    <property type="match status" value="1"/>
</dbReference>
<dbReference type="EMBL" id="CACRXK020004074">
    <property type="protein sequence ID" value="CAB4001388.1"/>
    <property type="molecule type" value="Genomic_DNA"/>
</dbReference>
<proteinExistence type="predicted"/>
<dbReference type="PROSITE" id="PS51707">
    <property type="entry name" value="CYTH"/>
    <property type="match status" value="1"/>
</dbReference>
<sequence length="191" mass="22043">MFVTFGIFKRSFRDVLRKMPLNVEIKATIRDYDQFRSLAENVSGQKGQIIVQEDVFFHAPNGRLKLRILQERPSQLISYSRSDQSGPKLSTFYITEIPKPEDLKKTLETSLGIKGVVKKERLLFLVGQTRIHLDRVENLGCFMELEVVLRENQTTEEGSEIANDLMKKLNVEEKDLITCAYMDLLSKTNNK</sequence>
<gene>
    <name evidence="1" type="ORF">PACLA_8A010540</name>
</gene>
<dbReference type="AlphaFoldDB" id="A0A7D9E5Z5"/>
<dbReference type="InterPro" id="IPR008173">
    <property type="entry name" value="Adenylyl_cyclase_CyaB"/>
</dbReference>
<name>A0A7D9E5Z5_PARCT</name>